<name>A0A0E3ZHA0_9BACT</name>
<sequence length="98" mass="11277">MPQAKGNAFYLLLIEMQRFCLRLYKLPENELHKFVGHNREGNTAVADAENRAGIFMKGTLSGRIGRVHYQHMLMLPHNFVCTWLPGRPGKQQGHKQCE</sequence>
<dbReference type="EMBL" id="CP009621">
    <property type="protein sequence ID" value="AKD04690.1"/>
    <property type="molecule type" value="Genomic_DNA"/>
</dbReference>
<dbReference type="Proteomes" id="UP000033109">
    <property type="component" value="Chromosome"/>
</dbReference>
<dbReference type="KEGG" id="pko:PKOR_18290"/>
<proteinExistence type="predicted"/>
<dbReference type="STRING" id="400092.PKOR_18290"/>
<evidence type="ECO:0000313" key="2">
    <source>
        <dbReference type="Proteomes" id="UP000033109"/>
    </source>
</evidence>
<dbReference type="AlphaFoldDB" id="A0A0E3ZHA0"/>
<protein>
    <submittedName>
        <fullName evidence="1">Uncharacterized protein</fullName>
    </submittedName>
</protein>
<gene>
    <name evidence="1" type="ORF">PKOR_18290</name>
</gene>
<organism evidence="1 2">
    <name type="scientific">Pontibacter korlensis</name>
    <dbReference type="NCBI Taxonomy" id="400092"/>
    <lineage>
        <taxon>Bacteria</taxon>
        <taxon>Pseudomonadati</taxon>
        <taxon>Bacteroidota</taxon>
        <taxon>Cytophagia</taxon>
        <taxon>Cytophagales</taxon>
        <taxon>Hymenobacteraceae</taxon>
        <taxon>Pontibacter</taxon>
    </lineage>
</organism>
<reference evidence="1 2" key="1">
    <citation type="journal article" date="2015" name="Sci. Rep.">
        <title>Unraveling adaptation of Pontibacter korlensis to radiation and infertility in desert through complete genome and comparative transcriptomic analysis.</title>
        <authorList>
            <person name="Dai J."/>
            <person name="Dai W."/>
            <person name="Qiu C."/>
            <person name="Yang Z."/>
            <person name="Zhang Y."/>
            <person name="Zhou M."/>
            <person name="Zhang L."/>
            <person name="Fang C."/>
            <person name="Gao Q."/>
            <person name="Yang Q."/>
            <person name="Li X."/>
            <person name="Wang Z."/>
            <person name="Wang Z."/>
            <person name="Jia Z."/>
            <person name="Chen X."/>
        </authorList>
    </citation>
    <scope>NUCLEOTIDE SEQUENCE [LARGE SCALE GENOMIC DNA]</scope>
    <source>
        <strain evidence="1 2">X14-1T</strain>
    </source>
</reference>
<evidence type="ECO:0000313" key="1">
    <source>
        <dbReference type="EMBL" id="AKD04690.1"/>
    </source>
</evidence>
<accession>A0A0E3ZHA0</accession>
<keyword evidence="2" id="KW-1185">Reference proteome</keyword>
<dbReference type="HOGENOM" id="CLU_2331340_0_0_10"/>